<evidence type="ECO:0000313" key="2">
    <source>
        <dbReference type="Proteomes" id="UP000521075"/>
    </source>
</evidence>
<proteinExistence type="predicted"/>
<dbReference type="Gene3D" id="3.40.960.10">
    <property type="entry name" value="VSR Endonuclease"/>
    <property type="match status" value="1"/>
</dbReference>
<name>A0A853DJ67_9MICO</name>
<dbReference type="SUPFAM" id="SSF52980">
    <property type="entry name" value="Restriction endonuclease-like"/>
    <property type="match status" value="1"/>
</dbReference>
<dbReference type="InterPro" id="IPR011335">
    <property type="entry name" value="Restrct_endonuc-II-like"/>
</dbReference>
<dbReference type="RefSeq" id="WP_246311522.1">
    <property type="nucleotide sequence ID" value="NZ_JACCHJ010000001.1"/>
</dbReference>
<gene>
    <name evidence="1" type="ORF">HNR14_001113</name>
</gene>
<organism evidence="1 2">
    <name type="scientific">Leifsonia naganoensis</name>
    <dbReference type="NCBI Taxonomy" id="150025"/>
    <lineage>
        <taxon>Bacteria</taxon>
        <taxon>Bacillati</taxon>
        <taxon>Actinomycetota</taxon>
        <taxon>Actinomycetes</taxon>
        <taxon>Micrococcales</taxon>
        <taxon>Microbacteriaceae</taxon>
        <taxon>Leifsonia</taxon>
    </lineage>
</organism>
<evidence type="ECO:0000313" key="1">
    <source>
        <dbReference type="EMBL" id="NYK09232.1"/>
    </source>
</evidence>
<dbReference type="EMBL" id="JACCHJ010000001">
    <property type="protein sequence ID" value="NYK09232.1"/>
    <property type="molecule type" value="Genomic_DNA"/>
</dbReference>
<dbReference type="AlphaFoldDB" id="A0A853DJ67"/>
<evidence type="ECO:0008006" key="3">
    <source>
        <dbReference type="Google" id="ProtNLM"/>
    </source>
</evidence>
<comment type="caution">
    <text evidence="1">The sequence shown here is derived from an EMBL/GenBank/DDBJ whole genome shotgun (WGS) entry which is preliminary data.</text>
</comment>
<accession>A0A853DJ67</accession>
<reference evidence="1 2" key="1">
    <citation type="submission" date="2020-07" db="EMBL/GenBank/DDBJ databases">
        <title>Sequencing the genomes of 1000 actinobacteria strains.</title>
        <authorList>
            <person name="Klenk H.-P."/>
        </authorList>
    </citation>
    <scope>NUCLEOTIDE SEQUENCE [LARGE SCALE GENOMIC DNA]</scope>
    <source>
        <strain evidence="1 2">DSM 15166</strain>
    </source>
</reference>
<dbReference type="Proteomes" id="UP000521075">
    <property type="component" value="Unassembled WGS sequence"/>
</dbReference>
<keyword evidence="2" id="KW-1185">Reference proteome</keyword>
<sequence>MFAPEDTWIQLGALLSIEDLVVAGDFLITGDEPFTGARPPTTRSDLENALRRFGRHRGVRSLRLALDRVRYGSLSPQETRLRLALVTAGLPEPDLNFRVVDGRGRIGAMVDLAYPASNVAIEYLGDHHRATPAAYRKDIERREWLADRGWNVVFVT</sequence>
<protein>
    <recommendedName>
        <fullName evidence="3">DUF559 domain-containing protein</fullName>
    </recommendedName>
</protein>